<evidence type="ECO:0000256" key="1">
    <source>
        <dbReference type="SAM" id="MobiDB-lite"/>
    </source>
</evidence>
<dbReference type="AlphaFoldDB" id="A0A9P4WCL7"/>
<organism evidence="2 3">
    <name type="scientific">Curvularia kusanoi</name>
    <name type="common">Cochliobolus kusanoi</name>
    <dbReference type="NCBI Taxonomy" id="90978"/>
    <lineage>
        <taxon>Eukaryota</taxon>
        <taxon>Fungi</taxon>
        <taxon>Dikarya</taxon>
        <taxon>Ascomycota</taxon>
        <taxon>Pezizomycotina</taxon>
        <taxon>Dothideomycetes</taxon>
        <taxon>Pleosporomycetidae</taxon>
        <taxon>Pleosporales</taxon>
        <taxon>Pleosporineae</taxon>
        <taxon>Pleosporaceae</taxon>
        <taxon>Curvularia</taxon>
    </lineage>
</organism>
<dbReference type="OrthoDB" id="3795697at2759"/>
<evidence type="ECO:0000313" key="2">
    <source>
        <dbReference type="EMBL" id="KAF3005889.1"/>
    </source>
</evidence>
<comment type="caution">
    <text evidence="2">The sequence shown here is derived from an EMBL/GenBank/DDBJ whole genome shotgun (WGS) entry which is preliminary data.</text>
</comment>
<feature type="region of interest" description="Disordered" evidence="1">
    <location>
        <begin position="154"/>
        <end position="185"/>
    </location>
</feature>
<sequence length="466" mass="51616">MPAAQASPDRPRTEESQPSRSASPCQLLWYGDGVDLSPRSSAFYSDLFSLYTNEDVTDATPASSPGIGQHMESTPTTSMMTTFPSFVSYNAQSGHFDSASYPFEREANEPAKGWSFFKKHLQRAKEIYQGGPPGEAELFWAGVRDYMQKKGKIEATEMCPRPPKRDSEAPKPPPKHGSVSIKHKVWDEQRRLHDSAVSYGDISRTSREVLIKLRQPVDMGKPLPPFPPLSPAPKRRTQEGKGNVPNVNKPLPITPLPYFSEISKPIIEPISESPVDERWPSTGMQTVDRIPPVPQRTDPAHAKHTAPKPQPSALPLPKPTIAHLQCAGKYKSSKTEKAHIALKAKISYPIPILPPANFFPAIPGPQPHVVDRSVEGEQKISVSRRWFDRFPHPPTPDISVITKARKRPDSNESFACQGLAEHGELGVRVEEGKSKAGVQSEDALRPEPLFTGDGEDMGRRMTGRWI</sequence>
<keyword evidence="3" id="KW-1185">Reference proteome</keyword>
<dbReference type="EMBL" id="SWKU01000006">
    <property type="protein sequence ID" value="KAF3005889.1"/>
    <property type="molecule type" value="Genomic_DNA"/>
</dbReference>
<name>A0A9P4WCL7_CURKU</name>
<protein>
    <submittedName>
        <fullName evidence="2">Uncharacterized protein</fullName>
    </submittedName>
</protein>
<feature type="region of interest" description="Disordered" evidence="1">
    <location>
        <begin position="1"/>
        <end position="25"/>
    </location>
</feature>
<accession>A0A9P4WCL7</accession>
<feature type="region of interest" description="Disordered" evidence="1">
    <location>
        <begin position="273"/>
        <end position="316"/>
    </location>
</feature>
<proteinExistence type="predicted"/>
<feature type="region of interest" description="Disordered" evidence="1">
    <location>
        <begin position="217"/>
        <end position="248"/>
    </location>
</feature>
<reference evidence="2" key="1">
    <citation type="submission" date="2019-04" db="EMBL/GenBank/DDBJ databases">
        <title>Sequencing of skin fungus with MAO and IRED activity.</title>
        <authorList>
            <person name="Marsaioli A.J."/>
            <person name="Bonatto J.M.C."/>
            <person name="Reis Junior O."/>
        </authorList>
    </citation>
    <scope>NUCLEOTIDE SEQUENCE</scope>
    <source>
        <strain evidence="2">30M1</strain>
    </source>
</reference>
<feature type="compositionally biased region" description="Pro residues" evidence="1">
    <location>
        <begin position="222"/>
        <end position="231"/>
    </location>
</feature>
<gene>
    <name evidence="2" type="ORF">E8E13_009368</name>
</gene>
<dbReference type="Proteomes" id="UP000801428">
    <property type="component" value="Unassembled WGS sequence"/>
</dbReference>
<evidence type="ECO:0000313" key="3">
    <source>
        <dbReference type="Proteomes" id="UP000801428"/>
    </source>
</evidence>
<feature type="region of interest" description="Disordered" evidence="1">
    <location>
        <begin position="431"/>
        <end position="466"/>
    </location>
</feature>